<feature type="compositionally biased region" description="Basic and acidic residues" evidence="1">
    <location>
        <begin position="320"/>
        <end position="339"/>
    </location>
</feature>
<name>A0ABY1HLJ3_9GAMM</name>
<protein>
    <submittedName>
        <fullName evidence="3">Mobilization relaxase</fullName>
    </submittedName>
</protein>
<feature type="domain" description="MobA/VirD2-like nuclease" evidence="2">
    <location>
        <begin position="51"/>
        <end position="124"/>
    </location>
</feature>
<feature type="compositionally biased region" description="Basic and acidic residues" evidence="1">
    <location>
        <begin position="448"/>
        <end position="466"/>
    </location>
</feature>
<dbReference type="EMBL" id="FPLJ01000103">
    <property type="protein sequence ID" value="SGZ01029.1"/>
    <property type="molecule type" value="Genomic_DNA"/>
</dbReference>
<dbReference type="Proteomes" id="UP000182660">
    <property type="component" value="Unassembled WGS sequence"/>
</dbReference>
<dbReference type="Pfam" id="PF03432">
    <property type="entry name" value="Relaxase"/>
    <property type="match status" value="1"/>
</dbReference>
<evidence type="ECO:0000313" key="4">
    <source>
        <dbReference type="Proteomes" id="UP000182660"/>
    </source>
</evidence>
<sequence length="466" mass="52982">MIVKIHARGSGGGSGPVEYLLGKDGDREGATLDRGNPKEIEELIDSSPYAKKYTSGVLSFAESDLDRKTKDNLMSSFEKALLPGLDADQYSCLWVEHRDKGRLELNFVVPNIELQTGKRLQPYYHRADKPRINAWKVVVNGALDLHDPDNPKNKRELVTSRDLPIIKKDACEAITDGLLNLMDAGKIKNRDDIKNILKEQGFDIARETPKSISISDPEGGRNIRLKGHIYEQDFRFSEKLRGEITAASDRYEADIKERVQQARSVYRKGVEIKRTENERRYSRTESASKMLNIKDMVLDSSHVNQPSFSELGRALLSGEPNKKEFGGHQRTESKDERIRKIQSQSDHVRRNELPSATERCGNSRHISGENGQVCNPVEISYDRIRKAAFERIRDFTGTAREATSRLSERVQKIGRNVFHYLEGKQDTQRASKSLERSSVELEQAISKAEIKPQQKEMLKERGGFER</sequence>
<feature type="region of interest" description="Disordered" evidence="1">
    <location>
        <begin position="445"/>
        <end position="466"/>
    </location>
</feature>
<feature type="region of interest" description="Disordered" evidence="1">
    <location>
        <begin position="318"/>
        <end position="370"/>
    </location>
</feature>
<dbReference type="InterPro" id="IPR005094">
    <property type="entry name" value="Endonuclease_MobA/VirD2"/>
</dbReference>
<organism evidence="3 4">
    <name type="scientific">Moritella viscosa</name>
    <dbReference type="NCBI Taxonomy" id="80854"/>
    <lineage>
        <taxon>Bacteria</taxon>
        <taxon>Pseudomonadati</taxon>
        <taxon>Pseudomonadota</taxon>
        <taxon>Gammaproteobacteria</taxon>
        <taxon>Alteromonadales</taxon>
        <taxon>Moritellaceae</taxon>
        <taxon>Moritella</taxon>
    </lineage>
</organism>
<accession>A0ABY1HLJ3</accession>
<evidence type="ECO:0000259" key="2">
    <source>
        <dbReference type="Pfam" id="PF03432"/>
    </source>
</evidence>
<proteinExistence type="predicted"/>
<evidence type="ECO:0000256" key="1">
    <source>
        <dbReference type="SAM" id="MobiDB-lite"/>
    </source>
</evidence>
<evidence type="ECO:0000313" key="3">
    <source>
        <dbReference type="EMBL" id="SGZ01029.1"/>
    </source>
</evidence>
<reference evidence="3 4" key="1">
    <citation type="submission" date="2016-11" db="EMBL/GenBank/DDBJ databases">
        <authorList>
            <person name="Klemetsen T."/>
        </authorList>
    </citation>
    <scope>NUCLEOTIDE SEQUENCE [LARGE SCALE GENOMIC DNA]</scope>
    <source>
        <strain evidence="3">MT 2528</strain>
    </source>
</reference>
<gene>
    <name evidence="3" type="ORF">MT2528_4148</name>
</gene>
<keyword evidence="4" id="KW-1185">Reference proteome</keyword>
<comment type="caution">
    <text evidence="3">The sequence shown here is derived from an EMBL/GenBank/DDBJ whole genome shotgun (WGS) entry which is preliminary data.</text>
</comment>